<dbReference type="Pfam" id="PF18036">
    <property type="entry name" value="Ubiquitin_4"/>
    <property type="match status" value="1"/>
</dbReference>
<feature type="compositionally biased region" description="Basic and acidic residues" evidence="1">
    <location>
        <begin position="186"/>
        <end position="198"/>
    </location>
</feature>
<organism evidence="3 4">
    <name type="scientific">Deinandra increscens subsp. villosa</name>
    <dbReference type="NCBI Taxonomy" id="3103831"/>
    <lineage>
        <taxon>Eukaryota</taxon>
        <taxon>Viridiplantae</taxon>
        <taxon>Streptophyta</taxon>
        <taxon>Embryophyta</taxon>
        <taxon>Tracheophyta</taxon>
        <taxon>Spermatophyta</taxon>
        <taxon>Magnoliopsida</taxon>
        <taxon>eudicotyledons</taxon>
        <taxon>Gunneridae</taxon>
        <taxon>Pentapetalae</taxon>
        <taxon>asterids</taxon>
        <taxon>campanulids</taxon>
        <taxon>Asterales</taxon>
        <taxon>Asteraceae</taxon>
        <taxon>Asteroideae</taxon>
        <taxon>Heliantheae alliance</taxon>
        <taxon>Madieae</taxon>
        <taxon>Madiinae</taxon>
        <taxon>Deinandra</taxon>
    </lineage>
</organism>
<sequence length="289" mass="32951">MPHSSNQMQENANNGDFSRFIGCNRNNANRKVQFEINRPSPFTISSSFPFPPLLPDKRSYWKRKFSSQQPIRLSILKLDGSTFDITVMKKATVAKLKQAVEAAFSHIPRQGDCKISWSHVWGHFCLCFEHMKLLRDRDTITRYGIKNGDQLQFVRHTPIYTIAGERSVKQTYSQDESEGSPSITDSRGETKNKQIHVKNEVSEGYKGLGASKKYQSDYGCTMRGLFSDRRQEGPTKRNYRVIRLGRPLPCDEANSKERRDGSSRLDAYPSSSFSDYVGGFGYPTGYCLK</sequence>
<dbReference type="AlphaFoldDB" id="A0AAP0HAJ8"/>
<dbReference type="SUPFAM" id="SSF54236">
    <property type="entry name" value="Ubiquitin-like"/>
    <property type="match status" value="1"/>
</dbReference>
<evidence type="ECO:0000313" key="3">
    <source>
        <dbReference type="EMBL" id="KAK9079499.1"/>
    </source>
</evidence>
<accession>A0AAP0HAJ8</accession>
<dbReference type="InterPro" id="IPR029071">
    <property type="entry name" value="Ubiquitin-like_domsf"/>
</dbReference>
<comment type="caution">
    <text evidence="3">The sequence shown here is derived from an EMBL/GenBank/DDBJ whole genome shotgun (WGS) entry which is preliminary data.</text>
</comment>
<gene>
    <name evidence="3" type="ORF">SSX86_001171</name>
</gene>
<dbReference type="Gene3D" id="3.10.20.90">
    <property type="entry name" value="Phosphatidylinositol 3-kinase Catalytic Subunit, Chain A, domain 1"/>
    <property type="match status" value="1"/>
</dbReference>
<protein>
    <recommendedName>
        <fullName evidence="2">SNRNP25 ubiquitin-like domain-containing protein</fullName>
    </recommendedName>
</protein>
<feature type="compositionally biased region" description="Basic and acidic residues" evidence="1">
    <location>
        <begin position="253"/>
        <end position="263"/>
    </location>
</feature>
<evidence type="ECO:0000256" key="1">
    <source>
        <dbReference type="SAM" id="MobiDB-lite"/>
    </source>
</evidence>
<keyword evidence="4" id="KW-1185">Reference proteome</keyword>
<dbReference type="GO" id="GO:0000398">
    <property type="term" value="P:mRNA splicing, via spliceosome"/>
    <property type="evidence" value="ECO:0007669"/>
    <property type="project" value="InterPro"/>
</dbReference>
<name>A0AAP0HAJ8_9ASTR</name>
<feature type="domain" description="SNRNP25 ubiquitin-like" evidence="2">
    <location>
        <begin position="71"/>
        <end position="156"/>
    </location>
</feature>
<dbReference type="Proteomes" id="UP001408789">
    <property type="component" value="Unassembled WGS sequence"/>
</dbReference>
<feature type="region of interest" description="Disordered" evidence="1">
    <location>
        <begin position="170"/>
        <end position="198"/>
    </location>
</feature>
<dbReference type="EMBL" id="JBCNJP010000003">
    <property type="protein sequence ID" value="KAK9079499.1"/>
    <property type="molecule type" value="Genomic_DNA"/>
</dbReference>
<evidence type="ECO:0000313" key="4">
    <source>
        <dbReference type="Proteomes" id="UP001408789"/>
    </source>
</evidence>
<dbReference type="InterPro" id="IPR039690">
    <property type="entry name" value="SNRNP25"/>
</dbReference>
<dbReference type="CDD" id="cd17058">
    <property type="entry name" value="Ubl_SNRNP25"/>
    <property type="match status" value="1"/>
</dbReference>
<feature type="region of interest" description="Disordered" evidence="1">
    <location>
        <begin position="249"/>
        <end position="268"/>
    </location>
</feature>
<evidence type="ECO:0000259" key="2">
    <source>
        <dbReference type="Pfam" id="PF18036"/>
    </source>
</evidence>
<dbReference type="PANTHER" id="PTHR14942:SF2">
    <property type="entry name" value="UBIQUITIN-LIKE SUPERFAMILY PROTEIN"/>
    <property type="match status" value="1"/>
</dbReference>
<feature type="compositionally biased region" description="Polar residues" evidence="1">
    <location>
        <begin position="170"/>
        <end position="185"/>
    </location>
</feature>
<proteinExistence type="predicted"/>
<dbReference type="PANTHER" id="PTHR14942">
    <property type="entry name" value="U11/U12 SMALL NUCLEAR RIBONUCLEOPROTEIN 25 KDA PROTEIN"/>
    <property type="match status" value="1"/>
</dbReference>
<reference evidence="3 4" key="1">
    <citation type="submission" date="2024-04" db="EMBL/GenBank/DDBJ databases">
        <title>The reference genome of an endangered Asteraceae, Deinandra increscens subsp. villosa, native to the Central Coast of California.</title>
        <authorList>
            <person name="Guilliams M."/>
            <person name="Hasenstab-Lehman K."/>
            <person name="Meyer R."/>
            <person name="Mcevoy S."/>
        </authorList>
    </citation>
    <scope>NUCLEOTIDE SEQUENCE [LARGE SCALE GENOMIC DNA]</scope>
    <source>
        <tissue evidence="3">Leaf</tissue>
    </source>
</reference>
<dbReference type="InterPro" id="IPR040610">
    <property type="entry name" value="SNRNP25_ubiquitin"/>
</dbReference>